<keyword evidence="2 4" id="KW-0378">Hydrolase</keyword>
<evidence type="ECO:0000259" key="3">
    <source>
        <dbReference type="Pfam" id="PF02275"/>
    </source>
</evidence>
<dbReference type="SUPFAM" id="SSF56235">
    <property type="entry name" value="N-terminal nucleophile aminohydrolases (Ntn hydrolases)"/>
    <property type="match status" value="1"/>
</dbReference>
<evidence type="ECO:0000313" key="4">
    <source>
        <dbReference type="EMBL" id="KRK64829.1"/>
    </source>
</evidence>
<dbReference type="PANTHER" id="PTHR35527:SF2">
    <property type="entry name" value="HYDROLASE"/>
    <property type="match status" value="1"/>
</dbReference>
<evidence type="ECO:0000256" key="2">
    <source>
        <dbReference type="ARBA" id="ARBA00022801"/>
    </source>
</evidence>
<dbReference type="EMBL" id="AZDG01000007">
    <property type="protein sequence ID" value="KRK64829.1"/>
    <property type="molecule type" value="Genomic_DNA"/>
</dbReference>
<dbReference type="CDD" id="cd00542">
    <property type="entry name" value="Ntn_PVA"/>
    <property type="match status" value="1"/>
</dbReference>
<protein>
    <submittedName>
        <fullName evidence="4">Choloylglycine hydrolase (Bile salt hydrolase)</fullName>
    </submittedName>
</protein>
<dbReference type="Proteomes" id="UP000050929">
    <property type="component" value="Unassembled WGS sequence"/>
</dbReference>
<reference evidence="4 5" key="1">
    <citation type="journal article" date="2015" name="Genome Announc.">
        <title>Expanding the biotechnology potential of lactobacilli through comparative genomics of 213 strains and associated genera.</title>
        <authorList>
            <person name="Sun Z."/>
            <person name="Harris H.M."/>
            <person name="McCann A."/>
            <person name="Guo C."/>
            <person name="Argimon S."/>
            <person name="Zhang W."/>
            <person name="Yang X."/>
            <person name="Jeffery I.B."/>
            <person name="Cooney J.C."/>
            <person name="Kagawa T.F."/>
            <person name="Liu W."/>
            <person name="Song Y."/>
            <person name="Salvetti E."/>
            <person name="Wrobel A."/>
            <person name="Rasinkangas P."/>
            <person name="Parkhill J."/>
            <person name="Rea M.C."/>
            <person name="O'Sullivan O."/>
            <person name="Ritari J."/>
            <person name="Douillard F.P."/>
            <person name="Paul Ross R."/>
            <person name="Yang R."/>
            <person name="Briner A.E."/>
            <person name="Felis G.E."/>
            <person name="de Vos W.M."/>
            <person name="Barrangou R."/>
            <person name="Klaenhammer T.R."/>
            <person name="Caufield P.W."/>
            <person name="Cui Y."/>
            <person name="Zhang H."/>
            <person name="O'Toole P.W."/>
        </authorList>
    </citation>
    <scope>NUCLEOTIDE SEQUENCE [LARGE SCALE GENOMIC DNA]</scope>
    <source>
        <strain evidence="4 5">DSM 20183</strain>
    </source>
</reference>
<organism evidence="4 5">
    <name type="scientific">Companilactobacillus tucceti DSM 20183</name>
    <dbReference type="NCBI Taxonomy" id="1423811"/>
    <lineage>
        <taxon>Bacteria</taxon>
        <taxon>Bacillati</taxon>
        <taxon>Bacillota</taxon>
        <taxon>Bacilli</taxon>
        <taxon>Lactobacillales</taxon>
        <taxon>Lactobacillaceae</taxon>
        <taxon>Companilactobacillus</taxon>
    </lineage>
</organism>
<sequence length="336" mass="37658">MNQKGVVAMCTSISYEALDGAKFLSRTMDFAFELNGRPTFLPRDYEWISSFDKKTYKADYAILGTGAKYGNNYMVADGTNEYGLAAAELYFAHKAEYDHEPTDGAINLVSEEFILWALGNNKSLAELKDNIKNVHIIESDKGVMGKNQPLHWIFSDLTGATYVIEPEGDGLILQEDKTGVMTNTPDYQWHETNLANYLGAQPNNFGSKKFGDLEVQPLGQNGTFRLPGGYTAVDRFVRTAFNREVIEKAADATEAVNTIMHILDSVDVPKGANTKPDGPSYTQYQSIFDMTNRIMYYIPYGNRTVFKVRMTDEMIGAQKTPKEFPVALTQEFNELN</sequence>
<dbReference type="InterPro" id="IPR052193">
    <property type="entry name" value="Peptidase_C59"/>
</dbReference>
<accession>A0A0R1IZU4</accession>
<keyword evidence="5" id="KW-1185">Reference proteome</keyword>
<dbReference type="Gene3D" id="3.60.60.10">
    <property type="entry name" value="Penicillin V Acylase, Chain A"/>
    <property type="match status" value="1"/>
</dbReference>
<dbReference type="Pfam" id="PF02275">
    <property type="entry name" value="CBAH"/>
    <property type="match status" value="1"/>
</dbReference>
<dbReference type="PANTHER" id="PTHR35527">
    <property type="entry name" value="CHOLOYLGLYCINE HYDROLASE"/>
    <property type="match status" value="1"/>
</dbReference>
<comment type="caution">
    <text evidence="4">The sequence shown here is derived from an EMBL/GenBank/DDBJ whole genome shotgun (WGS) entry which is preliminary data.</text>
</comment>
<dbReference type="InterPro" id="IPR029132">
    <property type="entry name" value="CBAH/NAAA_C"/>
</dbReference>
<comment type="similarity">
    <text evidence="1">Belongs to the peptidase C59 family.</text>
</comment>
<gene>
    <name evidence="4" type="ORF">FC72_GL001883</name>
</gene>
<evidence type="ECO:0000313" key="5">
    <source>
        <dbReference type="Proteomes" id="UP000050929"/>
    </source>
</evidence>
<dbReference type="GO" id="GO:0016787">
    <property type="term" value="F:hydrolase activity"/>
    <property type="evidence" value="ECO:0007669"/>
    <property type="project" value="UniProtKB-KW"/>
</dbReference>
<dbReference type="PATRIC" id="fig|1423811.3.peg.1925"/>
<dbReference type="AlphaFoldDB" id="A0A0R1IZU4"/>
<feature type="domain" description="Choloylglycine hydrolase/NAAA C-terminal" evidence="3">
    <location>
        <begin position="10"/>
        <end position="315"/>
    </location>
</feature>
<proteinExistence type="inferred from homology"/>
<dbReference type="InterPro" id="IPR029055">
    <property type="entry name" value="Ntn_hydrolases_N"/>
</dbReference>
<evidence type="ECO:0000256" key="1">
    <source>
        <dbReference type="ARBA" id="ARBA00006625"/>
    </source>
</evidence>
<dbReference type="STRING" id="1423811.FC72_GL001883"/>
<name>A0A0R1IZU4_9LACO</name>